<dbReference type="AlphaFoldDB" id="A0A0P6WHM6"/>
<proteinExistence type="predicted"/>
<dbReference type="PATRIC" id="fig|218284.4.peg.880"/>
<evidence type="ECO:0000256" key="2">
    <source>
        <dbReference type="SAM" id="Phobius"/>
    </source>
</evidence>
<dbReference type="EMBL" id="LIXZ01000002">
    <property type="protein sequence ID" value="KPL60934.1"/>
    <property type="molecule type" value="Genomic_DNA"/>
</dbReference>
<dbReference type="RefSeq" id="WP_060671117.1">
    <property type="nucleotide sequence ID" value="NZ_JBCNGU010000029.1"/>
</dbReference>
<sequence>MYFLIFLGIVIFYFAIRIFIGSRKMEFYGDSIKKNRPDPRAEAYQKSAQHSQQATNANNQTGGGGGPSA</sequence>
<evidence type="ECO:0000313" key="3">
    <source>
        <dbReference type="EMBL" id="KPL60934.1"/>
    </source>
</evidence>
<feature type="transmembrane region" description="Helical" evidence="2">
    <location>
        <begin position="6"/>
        <end position="22"/>
    </location>
</feature>
<feature type="region of interest" description="Disordered" evidence="1">
    <location>
        <begin position="38"/>
        <end position="69"/>
    </location>
</feature>
<reference evidence="3 4" key="1">
    <citation type="submission" date="2015-08" db="EMBL/GenBank/DDBJ databases">
        <title>Draft Genome Sequence of Bacillus vietnamensis UCD-SED5.</title>
        <authorList>
            <person name="Lee R.D."/>
            <person name="Jospin G."/>
            <person name="Lang J.M."/>
            <person name="Coil D.A."/>
            <person name="Eisen J.A."/>
        </authorList>
    </citation>
    <scope>NUCLEOTIDE SEQUENCE [LARGE SCALE GENOMIC DNA]</scope>
    <source>
        <strain evidence="3 4">UCD-SED5</strain>
    </source>
</reference>
<comment type="caution">
    <text evidence="3">The sequence shown here is derived from an EMBL/GenBank/DDBJ whole genome shotgun (WGS) entry which is preliminary data.</text>
</comment>
<evidence type="ECO:0000313" key="4">
    <source>
        <dbReference type="Proteomes" id="UP000050398"/>
    </source>
</evidence>
<organism evidence="3 4">
    <name type="scientific">Rossellomorea vietnamensis</name>
    <dbReference type="NCBI Taxonomy" id="218284"/>
    <lineage>
        <taxon>Bacteria</taxon>
        <taxon>Bacillati</taxon>
        <taxon>Bacillota</taxon>
        <taxon>Bacilli</taxon>
        <taxon>Bacillales</taxon>
        <taxon>Bacillaceae</taxon>
        <taxon>Rossellomorea</taxon>
    </lineage>
</organism>
<evidence type="ECO:0000256" key="1">
    <source>
        <dbReference type="SAM" id="MobiDB-lite"/>
    </source>
</evidence>
<name>A0A0P6WHM6_9BACI</name>
<dbReference type="Proteomes" id="UP000050398">
    <property type="component" value="Unassembled WGS sequence"/>
</dbReference>
<gene>
    <name evidence="3" type="ORF">AM506_04175</name>
</gene>
<keyword evidence="2" id="KW-0812">Transmembrane</keyword>
<keyword evidence="2" id="KW-1133">Transmembrane helix</keyword>
<accession>A0A0P6WHM6</accession>
<keyword evidence="2" id="KW-0472">Membrane</keyword>
<protein>
    <submittedName>
        <fullName evidence="3">Uncharacterized protein</fullName>
    </submittedName>
</protein>
<dbReference type="OrthoDB" id="2921149at2"/>